<sequence>MYQRSVLDNKLRVLTSTMDHTQSVSMVICVGAGSRYESDELAGVSHFIEHLPFKGTESWPTARAVSEAIEGVGGMMNASTDREMTVFWIKVARLHYKTAFAVLMDMVLRSRLDPEEVEKEREVIQEELRMTYDQPSYRVDLLIDEAMWPDQAMGRDVGGTLQTVADIQQKDIREYMHQQYNPANTVVAVAGNVTHEEVVDILAETTKDWKPLEALDWEPATGGVEGSLVRVERRRSDQTHMCLGVPGLSLSHPDRYAFNLMNTILGDGMSSRLFLNLREEQGLAYDVHSSTSNYRDTGSLVVYCGVEPGKTNEAVKTIVQEFQGMHQSPSEQELNKAREYSKGRLLLRMEDTRAVASWLGAQELLQDSVRTPDEVVGLLDAVEPSDIARVANNFLDDEKMRLAVVGPRGGVRALTGMLSF</sequence>
<accession>A0A381Q153</accession>
<dbReference type="InterPro" id="IPR001431">
    <property type="entry name" value="Pept_M16_Zn_BS"/>
</dbReference>
<evidence type="ECO:0008006" key="5">
    <source>
        <dbReference type="Google" id="ProtNLM"/>
    </source>
</evidence>
<dbReference type="PANTHER" id="PTHR11851:SF49">
    <property type="entry name" value="MITOCHONDRIAL-PROCESSING PEPTIDASE SUBUNIT ALPHA"/>
    <property type="match status" value="1"/>
</dbReference>
<dbReference type="InterPro" id="IPR011765">
    <property type="entry name" value="Pept_M16_N"/>
</dbReference>
<dbReference type="GO" id="GO:0004222">
    <property type="term" value="F:metalloendopeptidase activity"/>
    <property type="evidence" value="ECO:0007669"/>
    <property type="project" value="InterPro"/>
</dbReference>
<dbReference type="Pfam" id="PF05193">
    <property type="entry name" value="Peptidase_M16_C"/>
    <property type="match status" value="1"/>
</dbReference>
<dbReference type="InterPro" id="IPR011249">
    <property type="entry name" value="Metalloenz_LuxS/M16"/>
</dbReference>
<protein>
    <recommendedName>
        <fullName evidence="5">Peptidase M16 N-terminal domain-containing protein</fullName>
    </recommendedName>
</protein>
<dbReference type="SUPFAM" id="SSF63411">
    <property type="entry name" value="LuxS/MPP-like metallohydrolase"/>
    <property type="match status" value="2"/>
</dbReference>
<feature type="domain" description="Peptidase M16 N-terminal" evidence="2">
    <location>
        <begin position="12"/>
        <end position="159"/>
    </location>
</feature>
<feature type="domain" description="Peptidase M16 C-terminal" evidence="3">
    <location>
        <begin position="167"/>
        <end position="339"/>
    </location>
</feature>
<dbReference type="AlphaFoldDB" id="A0A381Q153"/>
<dbReference type="Pfam" id="PF00675">
    <property type="entry name" value="Peptidase_M16"/>
    <property type="match status" value="1"/>
</dbReference>
<comment type="similarity">
    <text evidence="1">Belongs to the peptidase M16 family.</text>
</comment>
<dbReference type="PANTHER" id="PTHR11851">
    <property type="entry name" value="METALLOPROTEASE"/>
    <property type="match status" value="1"/>
</dbReference>
<reference evidence="4" key="1">
    <citation type="submission" date="2018-05" db="EMBL/GenBank/DDBJ databases">
        <authorList>
            <person name="Lanie J.A."/>
            <person name="Ng W.-L."/>
            <person name="Kazmierczak K.M."/>
            <person name="Andrzejewski T.M."/>
            <person name="Davidsen T.M."/>
            <person name="Wayne K.J."/>
            <person name="Tettelin H."/>
            <person name="Glass J.I."/>
            <person name="Rusch D."/>
            <person name="Podicherti R."/>
            <person name="Tsui H.-C.T."/>
            <person name="Winkler M.E."/>
        </authorList>
    </citation>
    <scope>NUCLEOTIDE SEQUENCE</scope>
</reference>
<dbReference type="GO" id="GO:0046872">
    <property type="term" value="F:metal ion binding"/>
    <property type="evidence" value="ECO:0007669"/>
    <property type="project" value="InterPro"/>
</dbReference>
<name>A0A381Q153_9ZZZZ</name>
<organism evidence="4">
    <name type="scientific">marine metagenome</name>
    <dbReference type="NCBI Taxonomy" id="408172"/>
    <lineage>
        <taxon>unclassified sequences</taxon>
        <taxon>metagenomes</taxon>
        <taxon>ecological metagenomes</taxon>
    </lineage>
</organism>
<evidence type="ECO:0000259" key="2">
    <source>
        <dbReference type="Pfam" id="PF00675"/>
    </source>
</evidence>
<evidence type="ECO:0000256" key="1">
    <source>
        <dbReference type="ARBA" id="ARBA00007261"/>
    </source>
</evidence>
<dbReference type="InterPro" id="IPR007863">
    <property type="entry name" value="Peptidase_M16_C"/>
</dbReference>
<evidence type="ECO:0000313" key="4">
    <source>
        <dbReference type="EMBL" id="SUZ71343.1"/>
    </source>
</evidence>
<dbReference type="InterPro" id="IPR050361">
    <property type="entry name" value="MPP/UQCRC_Complex"/>
</dbReference>
<dbReference type="Gene3D" id="3.30.830.10">
    <property type="entry name" value="Metalloenzyme, LuxS/M16 peptidase-like"/>
    <property type="match status" value="2"/>
</dbReference>
<dbReference type="PROSITE" id="PS00143">
    <property type="entry name" value="INSULINASE"/>
    <property type="match status" value="1"/>
</dbReference>
<dbReference type="EMBL" id="UINC01001118">
    <property type="protein sequence ID" value="SUZ71343.1"/>
    <property type="molecule type" value="Genomic_DNA"/>
</dbReference>
<proteinExistence type="inferred from homology"/>
<gene>
    <name evidence="4" type="ORF">METZ01_LOCUS24197</name>
</gene>
<dbReference type="GO" id="GO:0006508">
    <property type="term" value="P:proteolysis"/>
    <property type="evidence" value="ECO:0007669"/>
    <property type="project" value="InterPro"/>
</dbReference>
<evidence type="ECO:0000259" key="3">
    <source>
        <dbReference type="Pfam" id="PF05193"/>
    </source>
</evidence>